<evidence type="ECO:0000313" key="5">
    <source>
        <dbReference type="EMBL" id="CDK99782.1"/>
    </source>
</evidence>
<dbReference type="SMART" id="SM00267">
    <property type="entry name" value="GGDEF"/>
    <property type="match status" value="1"/>
</dbReference>
<dbReference type="FunFam" id="3.30.70.270:FF:000001">
    <property type="entry name" value="Diguanylate cyclase domain protein"/>
    <property type="match status" value="1"/>
</dbReference>
<organism evidence="5 6">
    <name type="scientific">Magnetospirillum gryphiswaldense (strain DSM 6361 / JCM 21280 / NBRC 15271 / MSR-1)</name>
    <dbReference type="NCBI Taxonomy" id="431944"/>
    <lineage>
        <taxon>Bacteria</taxon>
        <taxon>Pseudomonadati</taxon>
        <taxon>Pseudomonadota</taxon>
        <taxon>Alphaproteobacteria</taxon>
        <taxon>Rhodospirillales</taxon>
        <taxon>Rhodospirillaceae</taxon>
        <taxon>Magnetospirillum</taxon>
    </lineage>
</organism>
<dbReference type="GO" id="GO:1902201">
    <property type="term" value="P:negative regulation of bacterial-type flagellum-dependent cell motility"/>
    <property type="evidence" value="ECO:0007669"/>
    <property type="project" value="TreeGrafter"/>
</dbReference>
<dbReference type="eggNOG" id="COG3706">
    <property type="taxonomic scope" value="Bacteria"/>
</dbReference>
<protein>
    <recommendedName>
        <fullName evidence="1">diguanylate cyclase</fullName>
        <ecNumber evidence="1">2.7.7.65</ecNumber>
    </recommendedName>
</protein>
<feature type="transmembrane region" description="Helical" evidence="3">
    <location>
        <begin position="40"/>
        <end position="58"/>
    </location>
</feature>
<dbReference type="PANTHER" id="PTHR45138">
    <property type="entry name" value="REGULATORY COMPONENTS OF SENSORY TRANSDUCTION SYSTEM"/>
    <property type="match status" value="1"/>
</dbReference>
<dbReference type="EMBL" id="HG794546">
    <property type="protein sequence ID" value="CDK99782.1"/>
    <property type="molecule type" value="Genomic_DNA"/>
</dbReference>
<dbReference type="GO" id="GO:0052621">
    <property type="term" value="F:diguanylate cyclase activity"/>
    <property type="evidence" value="ECO:0007669"/>
    <property type="project" value="UniProtKB-EC"/>
</dbReference>
<dbReference type="CDD" id="cd01949">
    <property type="entry name" value="GGDEF"/>
    <property type="match status" value="1"/>
</dbReference>
<keyword evidence="3" id="KW-0472">Membrane</keyword>
<dbReference type="InterPro" id="IPR043128">
    <property type="entry name" value="Rev_trsase/Diguanyl_cyclase"/>
</dbReference>
<dbReference type="Pfam" id="PF00990">
    <property type="entry name" value="GGDEF"/>
    <property type="match status" value="1"/>
</dbReference>
<keyword evidence="5" id="KW-0808">Transferase</keyword>
<keyword evidence="3" id="KW-1133">Transmembrane helix</keyword>
<feature type="domain" description="GGDEF" evidence="4">
    <location>
        <begin position="142"/>
        <end position="272"/>
    </location>
</feature>
<dbReference type="InterPro" id="IPR050469">
    <property type="entry name" value="Diguanylate_Cyclase"/>
</dbReference>
<dbReference type="KEGG" id="mgy:MGMSRv2__2567"/>
<evidence type="ECO:0000256" key="1">
    <source>
        <dbReference type="ARBA" id="ARBA00012528"/>
    </source>
</evidence>
<evidence type="ECO:0000259" key="4">
    <source>
        <dbReference type="PROSITE" id="PS50887"/>
    </source>
</evidence>
<feature type="transmembrane region" description="Helical" evidence="3">
    <location>
        <begin position="78"/>
        <end position="99"/>
    </location>
</feature>
<dbReference type="Proteomes" id="UP000018922">
    <property type="component" value="Chromosome I"/>
</dbReference>
<dbReference type="PANTHER" id="PTHR45138:SF9">
    <property type="entry name" value="DIGUANYLATE CYCLASE DGCM-RELATED"/>
    <property type="match status" value="1"/>
</dbReference>
<dbReference type="AlphaFoldDB" id="V6F332"/>
<comment type="catalytic activity">
    <reaction evidence="2">
        <text>2 GTP = 3',3'-c-di-GMP + 2 diphosphate</text>
        <dbReference type="Rhea" id="RHEA:24898"/>
        <dbReference type="ChEBI" id="CHEBI:33019"/>
        <dbReference type="ChEBI" id="CHEBI:37565"/>
        <dbReference type="ChEBI" id="CHEBI:58805"/>
        <dbReference type="EC" id="2.7.7.65"/>
    </reaction>
</comment>
<feature type="transmembrane region" description="Helical" evidence="3">
    <location>
        <begin position="6"/>
        <end position="28"/>
    </location>
</feature>
<evidence type="ECO:0000256" key="2">
    <source>
        <dbReference type="ARBA" id="ARBA00034247"/>
    </source>
</evidence>
<sequence>MSVTEYLYGMLAGLTALAALVVAVRLLAFTIRCRAREGRLLVMLAGATTLFALCGANLVNAADNVLWHPNVPIVPSAWLSSVSGLVICVWFEVFGRYAVERSGFERQLEALANTDSLTGILNRRACLERGAALVEAARRFDHPLTVMMIDIDHFKRVNDRHGHEAGDEVLRMFTSVVQGCLRQVDVFGRLGGEEFAVFMPETNHEGAAIAAERIRASIEKAELSRNGKALSITVSIGAIAGSESLDEALRKADEALYRAKQTGRNRAVMVSETLGEPA</sequence>
<dbReference type="Gene3D" id="3.30.70.270">
    <property type="match status" value="1"/>
</dbReference>
<dbReference type="GO" id="GO:0005886">
    <property type="term" value="C:plasma membrane"/>
    <property type="evidence" value="ECO:0007669"/>
    <property type="project" value="TreeGrafter"/>
</dbReference>
<reference evidence="5 6" key="1">
    <citation type="journal article" date="2014" name="Genome Announc.">
        <title>Complete genome sequence of Magnetospirillum gryphiswaldense MSR-1.</title>
        <authorList>
            <person name="Wang X."/>
            <person name="Wang Q."/>
            <person name="Zhang W."/>
            <person name="Wang Y."/>
            <person name="Li L."/>
            <person name="Wen T."/>
            <person name="Zhang T."/>
            <person name="Zhang Y."/>
            <person name="Xu J."/>
            <person name="Hu J."/>
            <person name="Li S."/>
            <person name="Liu L."/>
            <person name="Liu J."/>
            <person name="Jiang W."/>
            <person name="Tian J."/>
            <person name="Li Y."/>
            <person name="Schuler D."/>
            <person name="Wang L."/>
            <person name="Li J."/>
        </authorList>
    </citation>
    <scope>NUCLEOTIDE SEQUENCE [LARGE SCALE GENOMIC DNA]</scope>
    <source>
        <strain evidence="6">DSM 6361 / JCM 21280 / NBRC 15271 / MSR-1</strain>
    </source>
</reference>
<dbReference type="HOGENOM" id="CLU_000445_11_1_5"/>
<proteinExistence type="predicted"/>
<dbReference type="InterPro" id="IPR029787">
    <property type="entry name" value="Nucleotide_cyclase"/>
</dbReference>
<dbReference type="STRING" id="1430440.MGMSRv2__2567"/>
<keyword evidence="3" id="KW-0812">Transmembrane</keyword>
<name>V6F332_MAGGM</name>
<gene>
    <name evidence="5" type="ordered locus">MGMSRv2__2567</name>
</gene>
<evidence type="ECO:0000256" key="3">
    <source>
        <dbReference type="SAM" id="Phobius"/>
    </source>
</evidence>
<dbReference type="SUPFAM" id="SSF55073">
    <property type="entry name" value="Nucleotide cyclase"/>
    <property type="match status" value="1"/>
</dbReference>
<accession>V6F332</accession>
<dbReference type="GO" id="GO:0043709">
    <property type="term" value="P:cell adhesion involved in single-species biofilm formation"/>
    <property type="evidence" value="ECO:0007669"/>
    <property type="project" value="TreeGrafter"/>
</dbReference>
<dbReference type="EC" id="2.7.7.65" evidence="1"/>
<dbReference type="InterPro" id="IPR000160">
    <property type="entry name" value="GGDEF_dom"/>
</dbReference>
<keyword evidence="6" id="KW-1185">Reference proteome</keyword>
<keyword evidence="5" id="KW-0548">Nucleotidyltransferase</keyword>
<dbReference type="PROSITE" id="PS50887">
    <property type="entry name" value="GGDEF"/>
    <property type="match status" value="1"/>
</dbReference>
<dbReference type="NCBIfam" id="TIGR00254">
    <property type="entry name" value="GGDEF"/>
    <property type="match status" value="1"/>
</dbReference>
<evidence type="ECO:0000313" key="6">
    <source>
        <dbReference type="Proteomes" id="UP000018922"/>
    </source>
</evidence>